<feature type="region of interest" description="Disordered" evidence="10">
    <location>
        <begin position="2182"/>
        <end position="2212"/>
    </location>
</feature>
<evidence type="ECO:0000256" key="5">
    <source>
        <dbReference type="ARBA" id="ARBA00022722"/>
    </source>
</evidence>
<dbReference type="Gene3D" id="4.10.60.10">
    <property type="entry name" value="Zinc finger, CCHC-type"/>
    <property type="match status" value="1"/>
</dbReference>
<evidence type="ECO:0000256" key="9">
    <source>
        <dbReference type="PROSITE-ProRule" id="PRU00047"/>
    </source>
</evidence>
<keyword evidence="3" id="KW-0808">Transferase</keyword>
<evidence type="ECO:0000256" key="6">
    <source>
        <dbReference type="ARBA" id="ARBA00022759"/>
    </source>
</evidence>
<dbReference type="PANTHER" id="PTHR37984">
    <property type="entry name" value="PROTEIN CBG26694"/>
    <property type="match status" value="1"/>
</dbReference>
<dbReference type="Gene3D" id="2.40.70.10">
    <property type="entry name" value="Acid Proteases"/>
    <property type="match status" value="1"/>
</dbReference>
<feature type="domain" description="CCHC-type" evidence="11">
    <location>
        <begin position="783"/>
        <end position="798"/>
    </location>
</feature>
<dbReference type="InterPro" id="IPR021109">
    <property type="entry name" value="Peptidase_aspartic_dom_sf"/>
</dbReference>
<feature type="compositionally biased region" description="Polar residues" evidence="10">
    <location>
        <begin position="705"/>
        <end position="721"/>
    </location>
</feature>
<feature type="domain" description="Reverse transcriptase" evidence="12">
    <location>
        <begin position="1673"/>
        <end position="1853"/>
    </location>
</feature>
<dbReference type="PROSITE" id="PS50878">
    <property type="entry name" value="RT_POL"/>
    <property type="match status" value="1"/>
</dbReference>
<evidence type="ECO:0000256" key="4">
    <source>
        <dbReference type="ARBA" id="ARBA00022695"/>
    </source>
</evidence>
<feature type="compositionally biased region" description="Basic residues" evidence="10">
    <location>
        <begin position="21"/>
        <end position="30"/>
    </location>
</feature>
<dbReference type="Gene3D" id="3.10.10.10">
    <property type="entry name" value="HIV Type 1 Reverse Transcriptase, subunit A, domain 1"/>
    <property type="match status" value="1"/>
</dbReference>
<feature type="compositionally biased region" description="Polar residues" evidence="10">
    <location>
        <begin position="2191"/>
        <end position="2202"/>
    </location>
</feature>
<dbReference type="SUPFAM" id="SSF56672">
    <property type="entry name" value="DNA/RNA polymerases"/>
    <property type="match status" value="1"/>
</dbReference>
<feature type="compositionally biased region" description="Polar residues" evidence="10">
    <location>
        <begin position="1"/>
        <end position="18"/>
    </location>
</feature>
<dbReference type="GO" id="GO:0003964">
    <property type="term" value="F:RNA-directed DNA polymerase activity"/>
    <property type="evidence" value="ECO:0007669"/>
    <property type="project" value="UniProtKB-KW"/>
</dbReference>
<dbReference type="Pfam" id="PF17917">
    <property type="entry name" value="RT_RNaseH"/>
    <property type="match status" value="1"/>
</dbReference>
<dbReference type="PROSITE" id="PS50158">
    <property type="entry name" value="ZF_CCHC"/>
    <property type="match status" value="1"/>
</dbReference>
<proteinExistence type="predicted"/>
<dbReference type="InterPro" id="IPR043502">
    <property type="entry name" value="DNA/RNA_pol_sf"/>
</dbReference>
<dbReference type="GO" id="GO:0006397">
    <property type="term" value="P:mRNA processing"/>
    <property type="evidence" value="ECO:0007669"/>
    <property type="project" value="UniProtKB-KW"/>
</dbReference>
<keyword evidence="5" id="KW-0540">Nuclease</keyword>
<feature type="compositionally biased region" description="Basic and acidic residues" evidence="10">
    <location>
        <begin position="2141"/>
        <end position="2151"/>
    </location>
</feature>
<keyword evidence="9" id="KW-0479">Metal-binding</keyword>
<evidence type="ECO:0000256" key="7">
    <source>
        <dbReference type="ARBA" id="ARBA00022801"/>
    </source>
</evidence>
<reference evidence="14" key="1">
    <citation type="journal article" date="2017" name="Nat. Ecol. Evol.">
        <title>Genome expansion and lineage-specific genetic innovations in the forest pathogenic fungi Armillaria.</title>
        <authorList>
            <person name="Sipos G."/>
            <person name="Prasanna A.N."/>
            <person name="Walter M.C."/>
            <person name="O'Connor E."/>
            <person name="Balint B."/>
            <person name="Krizsan K."/>
            <person name="Kiss B."/>
            <person name="Hess J."/>
            <person name="Varga T."/>
            <person name="Slot J."/>
            <person name="Riley R."/>
            <person name="Boka B."/>
            <person name="Rigling D."/>
            <person name="Barry K."/>
            <person name="Lee J."/>
            <person name="Mihaltcheva S."/>
            <person name="LaButti K."/>
            <person name="Lipzen A."/>
            <person name="Waldron R."/>
            <person name="Moloney N.M."/>
            <person name="Sperisen C."/>
            <person name="Kredics L."/>
            <person name="Vagvoelgyi C."/>
            <person name="Patrignani A."/>
            <person name="Fitzpatrick D."/>
            <person name="Nagy I."/>
            <person name="Doyle S."/>
            <person name="Anderson J.B."/>
            <person name="Grigoriev I.V."/>
            <person name="Gueldener U."/>
            <person name="Muensterkoetter M."/>
            <person name="Nagy L.G."/>
        </authorList>
    </citation>
    <scope>NUCLEOTIDE SEQUENCE [LARGE SCALE GENOMIC DNA]</scope>
    <source>
        <strain evidence="14">C18/9</strain>
    </source>
</reference>
<organism evidence="13 14">
    <name type="scientific">Armillaria ostoyae</name>
    <name type="common">Armillaria root rot fungus</name>
    <dbReference type="NCBI Taxonomy" id="47428"/>
    <lineage>
        <taxon>Eukaryota</taxon>
        <taxon>Fungi</taxon>
        <taxon>Dikarya</taxon>
        <taxon>Basidiomycota</taxon>
        <taxon>Agaricomycotina</taxon>
        <taxon>Agaricomycetes</taxon>
        <taxon>Agaricomycetidae</taxon>
        <taxon>Agaricales</taxon>
        <taxon>Marasmiineae</taxon>
        <taxon>Physalacriaceae</taxon>
        <taxon>Armillaria</taxon>
    </lineage>
</organism>
<dbReference type="EC" id="2.7.7.49" evidence="1"/>
<feature type="region of interest" description="Disordered" evidence="10">
    <location>
        <begin position="211"/>
        <end position="251"/>
    </location>
</feature>
<dbReference type="InterPro" id="IPR041373">
    <property type="entry name" value="RT_RNaseH"/>
</dbReference>
<accession>A0A284RZT3</accession>
<dbReference type="GO" id="GO:0016787">
    <property type="term" value="F:hydrolase activity"/>
    <property type="evidence" value="ECO:0007669"/>
    <property type="project" value="UniProtKB-KW"/>
</dbReference>
<dbReference type="SUPFAM" id="SSF50630">
    <property type="entry name" value="Acid proteases"/>
    <property type="match status" value="1"/>
</dbReference>
<dbReference type="STRING" id="47428.A0A284RZT3"/>
<feature type="compositionally biased region" description="Basic and acidic residues" evidence="10">
    <location>
        <begin position="383"/>
        <end position="396"/>
    </location>
</feature>
<feature type="region of interest" description="Disordered" evidence="10">
    <location>
        <begin position="1"/>
        <end position="65"/>
    </location>
</feature>
<evidence type="ECO:0000313" key="13">
    <source>
        <dbReference type="EMBL" id="SJL14216.1"/>
    </source>
</evidence>
<dbReference type="GO" id="GO:0004519">
    <property type="term" value="F:endonuclease activity"/>
    <property type="evidence" value="ECO:0007669"/>
    <property type="project" value="UniProtKB-KW"/>
</dbReference>
<evidence type="ECO:0000259" key="11">
    <source>
        <dbReference type="PROSITE" id="PS50158"/>
    </source>
</evidence>
<evidence type="ECO:0000256" key="10">
    <source>
        <dbReference type="SAM" id="MobiDB-lite"/>
    </source>
</evidence>
<feature type="compositionally biased region" description="Basic residues" evidence="10">
    <location>
        <begin position="725"/>
        <end position="735"/>
    </location>
</feature>
<dbReference type="GO" id="GO:0008270">
    <property type="term" value="F:zinc ion binding"/>
    <property type="evidence" value="ECO:0007669"/>
    <property type="project" value="UniProtKB-KW"/>
</dbReference>
<dbReference type="CDD" id="cd00303">
    <property type="entry name" value="retropepsin_like"/>
    <property type="match status" value="1"/>
</dbReference>
<feature type="compositionally biased region" description="Basic residues" evidence="10">
    <location>
        <begin position="429"/>
        <end position="443"/>
    </location>
</feature>
<feature type="region of interest" description="Disordered" evidence="10">
    <location>
        <begin position="382"/>
        <end position="539"/>
    </location>
</feature>
<keyword evidence="9" id="KW-0862">Zinc</keyword>
<dbReference type="InterPro" id="IPR043128">
    <property type="entry name" value="Rev_trsase/Diguanyl_cyclase"/>
</dbReference>
<dbReference type="Gene3D" id="3.30.70.270">
    <property type="match status" value="1"/>
</dbReference>
<gene>
    <name evidence="13" type="ORF">ARMOST_17672</name>
</gene>
<evidence type="ECO:0000256" key="2">
    <source>
        <dbReference type="ARBA" id="ARBA00022664"/>
    </source>
</evidence>
<dbReference type="CDD" id="cd01647">
    <property type="entry name" value="RT_LTR"/>
    <property type="match status" value="1"/>
</dbReference>
<protein>
    <recommendedName>
        <fullName evidence="1">RNA-directed DNA polymerase</fullName>
        <ecNumber evidence="1">2.7.7.49</ecNumber>
    </recommendedName>
</protein>
<feature type="region of interest" description="Disordered" evidence="10">
    <location>
        <begin position="268"/>
        <end position="367"/>
    </location>
</feature>
<evidence type="ECO:0000256" key="3">
    <source>
        <dbReference type="ARBA" id="ARBA00022679"/>
    </source>
</evidence>
<dbReference type="CDD" id="cd09274">
    <property type="entry name" value="RNase_HI_RT_Ty3"/>
    <property type="match status" value="1"/>
</dbReference>
<keyword evidence="6" id="KW-0255">Endonuclease</keyword>
<keyword evidence="2" id="KW-0507">mRNA processing</keyword>
<feature type="compositionally biased region" description="Polar residues" evidence="10">
    <location>
        <begin position="299"/>
        <end position="309"/>
    </location>
</feature>
<dbReference type="Pfam" id="PF08284">
    <property type="entry name" value="RVP_2"/>
    <property type="match status" value="1"/>
</dbReference>
<keyword evidence="9" id="KW-0863">Zinc-finger</keyword>
<feature type="compositionally biased region" description="Basic and acidic residues" evidence="10">
    <location>
        <begin position="749"/>
        <end position="771"/>
    </location>
</feature>
<name>A0A284RZT3_ARMOS</name>
<dbReference type="InterPro" id="IPR050951">
    <property type="entry name" value="Retrovirus_Pol_polyprotein"/>
</dbReference>
<dbReference type="EMBL" id="FUEG01000023">
    <property type="protein sequence ID" value="SJL14216.1"/>
    <property type="molecule type" value="Genomic_DNA"/>
</dbReference>
<dbReference type="InterPro" id="IPR001878">
    <property type="entry name" value="Znf_CCHC"/>
</dbReference>
<feature type="compositionally biased region" description="Low complexity" evidence="10">
    <location>
        <begin position="476"/>
        <end position="491"/>
    </location>
</feature>
<dbReference type="Pfam" id="PF00078">
    <property type="entry name" value="RVT_1"/>
    <property type="match status" value="1"/>
</dbReference>
<evidence type="ECO:0000313" key="14">
    <source>
        <dbReference type="Proteomes" id="UP000219338"/>
    </source>
</evidence>
<dbReference type="GO" id="GO:0003676">
    <property type="term" value="F:nucleic acid binding"/>
    <property type="evidence" value="ECO:0007669"/>
    <property type="project" value="InterPro"/>
</dbReference>
<keyword evidence="4" id="KW-0548">Nucleotidyltransferase</keyword>
<dbReference type="Proteomes" id="UP000219338">
    <property type="component" value="Unassembled WGS sequence"/>
</dbReference>
<keyword evidence="7" id="KW-0378">Hydrolase</keyword>
<evidence type="ECO:0000256" key="8">
    <source>
        <dbReference type="ARBA" id="ARBA00022918"/>
    </source>
</evidence>
<feature type="region of interest" description="Disordered" evidence="10">
    <location>
        <begin position="2129"/>
        <end position="2160"/>
    </location>
</feature>
<feature type="region of interest" description="Disordered" evidence="10">
    <location>
        <begin position="688"/>
        <end position="771"/>
    </location>
</feature>
<keyword evidence="8" id="KW-0695">RNA-directed DNA polymerase</keyword>
<evidence type="ECO:0000256" key="1">
    <source>
        <dbReference type="ARBA" id="ARBA00012493"/>
    </source>
</evidence>
<evidence type="ECO:0000259" key="12">
    <source>
        <dbReference type="PROSITE" id="PS50878"/>
    </source>
</evidence>
<dbReference type="OrthoDB" id="1750432at2759"/>
<dbReference type="SMART" id="SM00343">
    <property type="entry name" value="ZnF_C2HC"/>
    <property type="match status" value="1"/>
</dbReference>
<sequence length="2260" mass="255052">MATSNKVYYLRNRQTAQATPKARKQQRSRAVKPSGALPFNSPLTPLPDDTPSIKRESSSPIRLFSQVAAPSPVMTGAASPSVRSEDGTAGFVTPFITSPIGSDVSSSIPGDGSDVPFEEEDTNPTPWKVVQYGRRKRTFSPVLNTPNLSQFSGSTVTRVRKQMHASINTSKNIGEQDTPISAAKAKLTLAEQELLCKRSEAVVIIDDTGIESSWETDSASRGEGPSSGKGKGIDPGNWGAVRLEEEETDPDAQQKVFAFWNKVQKDKSKALQQAYDEQKKLTKKRSMPAPPPTPMKSAQEPSRQPSVEASSPKPEIPSPLLSQPVFVPFETSPVLPHTPSVVPGTSSPKPGSNEKKNPKRPSVVLEEVMDEDEIEYLVRKAKLPSDSKTLMEEIPVKPKSKNHQGSEQQSSSAHLSGLMEQQIEQIVHHPSKSKKSKSAKVPKKFVSPSDQINPDSHLGKALNQRVTVAMGGDPPSDSSKSSSSSSQGSESDFSKDESGTGSRNSSGSEEDGYLITANRSLHRQRSQEENRTHRPKRKMILKPVPPAKYNGEADSRQFLKFLNDGTAYVREAADFYEDLVEDNACEWQLTLFFKELYKYCFPVTYRMEQRHKLKKCFQNELTVKQYDAALRRLWNTIGITSERERVDRLWTGLRVEIQKGLWREKLHPEFSRYKDVLRAAELTEVIESIDRPKGGSKNKTHKSDPQPSSGNYAGGSNNHCPTRSPKTHFKKKRPFEKKYNGQKHASGSRPEKYNDNSPGKDARPKWKELSEQEKARFKSEGLCYRCGKSGHMACQCPEGKKVPLERKNNPPGFSTSNVNFENLRGLADTTEDLHELKVGMMRCLYDDLMSEEEYSEDDCPDLQTVTALSESDSSDVASSVWPYCDDDVFPFGEEEDNSSEWETVVSASEVASESSCYEPHECVGCHSLELCDEMPDDGSENNRTRIPYQVLFNTMWDCLDVDSFGTDVAWVCEMLLDSVIRYLIEMDGRETSPPDPYIENEDLAEILDYLVAETALRLDPIPELAEHVDDAVDGGSDRSKGIEAWHQEVKSSTDGEPDLDIIPLLLASPPYGEDEDAEPVINIWNVSLRHGLTSIEPPQPWYENDEEESEQPPPVRLLPFVPRESVNPEVRKGLWYYSELSNDYPHSFEEKFSFIHSYRRKENCRPRLFGDTVAQNAQWVLDYHGPYPGDHPNILNNKCDIISPWRRFQVERYSDTHHLITDKHYLGTHLLYETLIWTDWLETENFPLAMWYAQERSVIAGIPSMDWPPQSHWISGEKMRPPFKSEVITYLRNRWFPGDHEFDPSKWRGSEEGRFRIIDYCDTPDDWPHAHCEPPDYGDEWVILKDRHRKRLEALSRPLLQKFHFDLERWYHTRLAHELRDLSAVDVWDESEDPDDPETIWGYLLEVMNKIDAESASSCLCTERTRLRSNVQQRFFECLELNATQARRGDFSAVQRNSANVRDARRKIPRTLVIVVKINGHPCHALIDTGSMGDFISTTIVDQLGLKRIVLAIPLPLQMAVQGSRSKINCGVRCNFEYQTLKGEWYFDVANLLSYDVILGTPWLYQHEVTVGFNSSKVIIGSIVPRPMHGPTVGVLESQATVIYEESLAAFRDELVGYARPLFKKASETPLPPLRAINHQIPLIDPEKVYPWRPSRCLEMFRVQWDVKHKAYIETGRWKVTTASNTVPMLLIKKPASVLLRTVVDLRARNANTRKLASPLPDIDGILRRVACAKYFSLMDSSDAYEQVRVDPAHVERMAVSTPDGNMLSLVMQQGDCNAPATFQAIMNHIFSPYIGRFIDVYLDDIIVYSNTLKDHMEHVKLIIDILKKEKFYLEENKVHFLAKELKVLGRIVDHHGIRMDPEKVDAILKWPTPTNKDLLLSFLGSLGWLADDIAREAKALASSCRSNHHVPIDYSPDAKPVWLVSDGCGTGIATYIIQGEKWDNGVVCAFYSAKLNPAQQNYPVHEIEMLAGVECMLRHRDILQGLNFTWITDHKGLLHLYNQKILSGRQARWLEKLGEFDFKVEYVPGAENVLADALSRLWSNESPGTVHGRGAYTYHDVVDNDSIETHGVSMPVLVSVEAACLVPEGVLPEGIGLDFNAMSLRTSRQVSACARGLDNVIVPGKLGERKASASSRRRRKEGEGVKDVPSKLKPNLPEQLVPENEAFEHADAQDELEVKVQDETKLAEAKSSSSTEHQVPQTQPPVEDVNPSRNASLIDVLANGLPKIDLSFVLRDRYAGDTLFQKILAKPKDFRNFEH</sequence>
<feature type="compositionally biased region" description="Polar residues" evidence="10">
    <location>
        <begin position="403"/>
        <end position="414"/>
    </location>
</feature>
<dbReference type="SUPFAM" id="SSF57756">
    <property type="entry name" value="Retrovirus zinc finger-like domains"/>
    <property type="match status" value="1"/>
</dbReference>
<dbReference type="InterPro" id="IPR036875">
    <property type="entry name" value="Znf_CCHC_sf"/>
</dbReference>
<dbReference type="PANTHER" id="PTHR37984:SF5">
    <property type="entry name" value="PROTEIN NYNRIN-LIKE"/>
    <property type="match status" value="1"/>
</dbReference>
<keyword evidence="14" id="KW-1185">Reference proteome</keyword>
<dbReference type="InterPro" id="IPR000477">
    <property type="entry name" value="RT_dom"/>
</dbReference>